<evidence type="ECO:0000256" key="6">
    <source>
        <dbReference type="ARBA" id="ARBA00022723"/>
    </source>
</evidence>
<dbReference type="Gene3D" id="3.20.20.70">
    <property type="entry name" value="Aldolase class I"/>
    <property type="match status" value="1"/>
</dbReference>
<organism evidence="10 11">
    <name type="scientific">Parahaliea mediterranea</name>
    <dbReference type="NCBI Taxonomy" id="651086"/>
    <lineage>
        <taxon>Bacteria</taxon>
        <taxon>Pseudomonadati</taxon>
        <taxon>Pseudomonadota</taxon>
        <taxon>Gammaproteobacteria</taxon>
        <taxon>Cellvibrionales</taxon>
        <taxon>Halieaceae</taxon>
        <taxon>Parahaliea</taxon>
    </lineage>
</organism>
<evidence type="ECO:0000256" key="4">
    <source>
        <dbReference type="ARBA" id="ARBA00022485"/>
    </source>
</evidence>
<dbReference type="GO" id="GO:0003824">
    <property type="term" value="F:catalytic activity"/>
    <property type="evidence" value="ECO:0007669"/>
    <property type="project" value="InterPro"/>
</dbReference>
<dbReference type="InterPro" id="IPR003739">
    <property type="entry name" value="Lys_aminomutase/Glu_NH3_mut"/>
</dbReference>
<dbReference type="AlphaFoldDB" id="A0A939IIB7"/>
<dbReference type="GO" id="GO:0046872">
    <property type="term" value="F:metal ion binding"/>
    <property type="evidence" value="ECO:0007669"/>
    <property type="project" value="UniProtKB-KW"/>
</dbReference>
<comment type="similarity">
    <text evidence="3">Belongs to the radical SAM superfamily. KamA family.</text>
</comment>
<keyword evidence="9" id="KW-0411">Iron-sulfur</keyword>
<dbReference type="InterPro" id="IPR058240">
    <property type="entry name" value="rSAM_sf"/>
</dbReference>
<dbReference type="PANTHER" id="PTHR30538:SF0">
    <property type="entry name" value="L-LYSINE 2,3-AMINOMUTASE AQ_1632-RELATED"/>
    <property type="match status" value="1"/>
</dbReference>
<evidence type="ECO:0000313" key="11">
    <source>
        <dbReference type="Proteomes" id="UP000664303"/>
    </source>
</evidence>
<dbReference type="InterPro" id="IPR007197">
    <property type="entry name" value="rSAM"/>
</dbReference>
<accession>A0A939IIB7</accession>
<evidence type="ECO:0000313" key="10">
    <source>
        <dbReference type="EMBL" id="MBN7795076.1"/>
    </source>
</evidence>
<sequence>MPTTQTIVAIGDHQPEMAEREAFPPQRFKVYTAKQLDKIPQLQRLCEEQRFEMKVVASVLPFRVNEHVIDELIDWDAVPDDPIFQLTFPQREMLAPEYFERVAQALRDELPREDFNAIVADIRAELNPHPAGQLEHNIPHVNGEPIDGLQHKYRETVLFFPSSGQVCHTYCTFCFRWAQFVGDKDLQIAAKESGQLQDYLREHREVTDVLVTGGDPMVMKTRNLRAYLEPLLGEEFDHIRTIRIGTKALTFWPQRFVSDADAQDLLDLFREIQAAGKHLALMAHYNHWRELEPAIAREAVRRIRDTGAQIRAQGPLLAHINDDPAVWARLWQTQVELGIVPYYMFVERDTGARRYFEVPLVRAWEIYREAMQQVSGIARTARGPSMSAHPGKVEIQGVTEVRGEKVLALRMIQGRDPNWVQRPFFARYDEEATWLNHLEPALGEEQFFFEARQAG</sequence>
<keyword evidence="4" id="KW-0004">4Fe-4S</keyword>
<reference evidence="10" key="1">
    <citation type="submission" date="2021-02" db="EMBL/GenBank/DDBJ databases">
        <title>PHA producing bacteria isolated from coastal sediment in Guangdong, Shenzhen.</title>
        <authorList>
            <person name="Zheng W."/>
            <person name="Yu S."/>
            <person name="Huang Y."/>
        </authorList>
    </citation>
    <scope>NUCLEOTIDE SEQUENCE</scope>
    <source>
        <strain evidence="10">TN14-10</strain>
    </source>
</reference>
<evidence type="ECO:0000256" key="5">
    <source>
        <dbReference type="ARBA" id="ARBA00022691"/>
    </source>
</evidence>
<keyword evidence="7" id="KW-0663">Pyridoxal phosphate</keyword>
<dbReference type="Proteomes" id="UP000664303">
    <property type="component" value="Unassembled WGS sequence"/>
</dbReference>
<dbReference type="SUPFAM" id="SSF102114">
    <property type="entry name" value="Radical SAM enzymes"/>
    <property type="match status" value="1"/>
</dbReference>
<gene>
    <name evidence="10" type="ORF">JYP50_00640</name>
</gene>
<dbReference type="SFLD" id="SFLDS00029">
    <property type="entry name" value="Radical_SAM"/>
    <property type="match status" value="1"/>
</dbReference>
<evidence type="ECO:0000256" key="7">
    <source>
        <dbReference type="ARBA" id="ARBA00022898"/>
    </source>
</evidence>
<evidence type="ECO:0000256" key="8">
    <source>
        <dbReference type="ARBA" id="ARBA00023004"/>
    </source>
</evidence>
<keyword evidence="11" id="KW-1185">Reference proteome</keyword>
<evidence type="ECO:0000256" key="1">
    <source>
        <dbReference type="ARBA" id="ARBA00001933"/>
    </source>
</evidence>
<keyword evidence="5" id="KW-0949">S-adenosyl-L-methionine</keyword>
<dbReference type="SFLD" id="SFLDG01070">
    <property type="entry name" value="PLP-dependent"/>
    <property type="match status" value="1"/>
</dbReference>
<evidence type="ECO:0000256" key="2">
    <source>
        <dbReference type="ARBA" id="ARBA00001966"/>
    </source>
</evidence>
<dbReference type="EMBL" id="JAFKCZ010000001">
    <property type="protein sequence ID" value="MBN7795076.1"/>
    <property type="molecule type" value="Genomic_DNA"/>
</dbReference>
<dbReference type="InterPro" id="IPR013785">
    <property type="entry name" value="Aldolase_TIM"/>
</dbReference>
<comment type="caution">
    <text evidence="10">The sequence shown here is derived from an EMBL/GenBank/DDBJ whole genome shotgun (WGS) entry which is preliminary data.</text>
</comment>
<keyword evidence="6" id="KW-0479">Metal-binding</keyword>
<comment type="cofactor">
    <cofactor evidence="1">
        <name>pyridoxal 5'-phosphate</name>
        <dbReference type="ChEBI" id="CHEBI:597326"/>
    </cofactor>
</comment>
<dbReference type="RefSeq" id="WP_206558519.1">
    <property type="nucleotide sequence ID" value="NZ_JAFKCZ010000001.1"/>
</dbReference>
<name>A0A939IIB7_9GAMM</name>
<evidence type="ECO:0000256" key="9">
    <source>
        <dbReference type="ARBA" id="ARBA00023014"/>
    </source>
</evidence>
<evidence type="ECO:0008006" key="12">
    <source>
        <dbReference type="Google" id="ProtNLM"/>
    </source>
</evidence>
<dbReference type="GO" id="GO:0051539">
    <property type="term" value="F:4 iron, 4 sulfur cluster binding"/>
    <property type="evidence" value="ECO:0007669"/>
    <property type="project" value="UniProtKB-KW"/>
</dbReference>
<proteinExistence type="inferred from homology"/>
<keyword evidence="8" id="KW-0408">Iron</keyword>
<dbReference type="PANTHER" id="PTHR30538">
    <property type="entry name" value="LYSINE 2,3-AMINOMUTASE-RELATED"/>
    <property type="match status" value="1"/>
</dbReference>
<comment type="cofactor">
    <cofactor evidence="2">
        <name>[4Fe-4S] cluster</name>
        <dbReference type="ChEBI" id="CHEBI:49883"/>
    </cofactor>
</comment>
<evidence type="ECO:0000256" key="3">
    <source>
        <dbReference type="ARBA" id="ARBA00008703"/>
    </source>
</evidence>
<protein>
    <recommendedName>
        <fullName evidence="12">Lysine 2,3-aminomutase</fullName>
    </recommendedName>
</protein>